<dbReference type="Pfam" id="PF15924">
    <property type="entry name" value="ALG11_N"/>
    <property type="match status" value="1"/>
</dbReference>
<evidence type="ECO:0000256" key="13">
    <source>
        <dbReference type="ARBA" id="ARBA00045128"/>
    </source>
</evidence>
<keyword evidence="18" id="KW-1185">Reference proteome</keyword>
<evidence type="ECO:0000256" key="5">
    <source>
        <dbReference type="ARBA" id="ARBA00022018"/>
    </source>
</evidence>
<evidence type="ECO:0000313" key="17">
    <source>
        <dbReference type="EMBL" id="CAJ0569004.1"/>
    </source>
</evidence>
<gene>
    <name evidence="17" type="ORF">MSPICULIGERA_LOCUS7504</name>
</gene>
<dbReference type="Gene3D" id="3.40.50.2000">
    <property type="entry name" value="Glycogen Phosphorylase B"/>
    <property type="match status" value="1"/>
</dbReference>
<evidence type="ECO:0000256" key="10">
    <source>
        <dbReference type="ARBA" id="ARBA00022989"/>
    </source>
</evidence>
<comment type="subcellular location">
    <subcellularLocation>
        <location evidence="1">Endoplasmic reticulum membrane</location>
        <topology evidence="1">Single-pass membrane protein</topology>
    </subcellularLocation>
</comment>
<comment type="similarity">
    <text evidence="3 14">Belongs to the glycosyltransferase group 1 family. Glycosyltransferase 4 subfamily.</text>
</comment>
<dbReference type="PANTHER" id="PTHR45919">
    <property type="entry name" value="GDP-MAN:MAN(3)GLCNAC(2)-PP-DOL ALPHA-1,2-MANNOSYLTRANSFERASE"/>
    <property type="match status" value="1"/>
</dbReference>
<dbReference type="Pfam" id="PF00534">
    <property type="entry name" value="Glycos_transf_1"/>
    <property type="match status" value="1"/>
</dbReference>
<evidence type="ECO:0000256" key="9">
    <source>
        <dbReference type="ARBA" id="ARBA00022824"/>
    </source>
</evidence>
<evidence type="ECO:0000256" key="2">
    <source>
        <dbReference type="ARBA" id="ARBA00004922"/>
    </source>
</evidence>
<evidence type="ECO:0000256" key="1">
    <source>
        <dbReference type="ARBA" id="ARBA00004389"/>
    </source>
</evidence>
<dbReference type="EMBL" id="CATQJA010001888">
    <property type="protein sequence ID" value="CAJ0569004.1"/>
    <property type="molecule type" value="Genomic_DNA"/>
</dbReference>
<dbReference type="InterPro" id="IPR031814">
    <property type="entry name" value="ALG11_N"/>
</dbReference>
<comment type="catalytic activity">
    <reaction evidence="12 14">
        <text>an alpha-D-Man-(1-&gt;3)-[alpha-D-Man-(1-&gt;6)]-beta-D-Man-(1-&gt;4)-beta-D-GlcNAc-(1-&gt;4)-alpha-D-GlcNAc-diphospho-di-trans,poly-cis-dolichol + 2 GDP-alpha-D-mannose = an alpha-D-Man-(1-&gt;2)-alpha-D-Man-(1-&gt;2)-alpha-D-Man-(1-&gt;3)-[alpha-D-Man-(1-&gt;6)]-beta-D-Man-(1-&gt;4)-beta-D-GlcNAc-(1-&gt;4)-alpha-D-GlcNAc-diphospho-di-trans,poly-cis-dolichol + 2 GDP + 2 H(+)</text>
        <dbReference type="Rhea" id="RHEA:29523"/>
        <dbReference type="Rhea" id="RHEA-COMP:19515"/>
        <dbReference type="Rhea" id="RHEA-COMP:19516"/>
        <dbReference type="ChEBI" id="CHEBI:15378"/>
        <dbReference type="ChEBI" id="CHEBI:57527"/>
        <dbReference type="ChEBI" id="CHEBI:58189"/>
        <dbReference type="ChEBI" id="CHEBI:132511"/>
        <dbReference type="ChEBI" id="CHEBI:132515"/>
        <dbReference type="EC" id="2.4.1.131"/>
    </reaction>
    <physiologicalReaction direction="left-to-right" evidence="12 14">
        <dbReference type="Rhea" id="RHEA:29524"/>
    </physiologicalReaction>
</comment>
<dbReference type="SUPFAM" id="SSF53756">
    <property type="entry name" value="UDP-Glycosyltransferase/glycogen phosphorylase"/>
    <property type="match status" value="1"/>
</dbReference>
<evidence type="ECO:0000256" key="3">
    <source>
        <dbReference type="ARBA" id="ARBA00009481"/>
    </source>
</evidence>
<proteinExistence type="inferred from homology"/>
<evidence type="ECO:0000256" key="12">
    <source>
        <dbReference type="ARBA" id="ARBA00045065"/>
    </source>
</evidence>
<evidence type="ECO:0000256" key="6">
    <source>
        <dbReference type="ARBA" id="ARBA00022676"/>
    </source>
</evidence>
<keyword evidence="11 14" id="KW-0472">Membrane</keyword>
<dbReference type="GO" id="GO:0005789">
    <property type="term" value="C:endoplasmic reticulum membrane"/>
    <property type="evidence" value="ECO:0007669"/>
    <property type="project" value="UniProtKB-SubCell"/>
</dbReference>
<name>A0AA36FW24_9BILA</name>
<evidence type="ECO:0000256" key="14">
    <source>
        <dbReference type="RuleBase" id="RU367051"/>
    </source>
</evidence>
<feature type="transmembrane region" description="Helical" evidence="14">
    <location>
        <begin position="207"/>
        <end position="228"/>
    </location>
</feature>
<comment type="caution">
    <text evidence="17">The sequence shown here is derived from an EMBL/GenBank/DDBJ whole genome shotgun (WGS) entry which is preliminary data.</text>
</comment>
<dbReference type="AlphaFoldDB" id="A0AA36FW24"/>
<feature type="transmembrane region" description="Helical" evidence="14">
    <location>
        <begin position="6"/>
        <end position="24"/>
    </location>
</feature>
<feature type="transmembrane region" description="Helical" evidence="14">
    <location>
        <begin position="118"/>
        <end position="140"/>
    </location>
</feature>
<dbReference type="GO" id="GO:0004377">
    <property type="term" value="F:GDP-Man:Man(3)GlcNAc(2)-PP-Dol alpha-1,2-mannosyltransferase activity"/>
    <property type="evidence" value="ECO:0007669"/>
    <property type="project" value="UniProtKB-UniRule"/>
</dbReference>
<dbReference type="Proteomes" id="UP001177023">
    <property type="component" value="Unassembled WGS sequence"/>
</dbReference>
<evidence type="ECO:0000259" key="16">
    <source>
        <dbReference type="Pfam" id="PF15924"/>
    </source>
</evidence>
<keyword evidence="6 14" id="KW-0328">Glycosyltransferase</keyword>
<dbReference type="GO" id="GO:0006487">
    <property type="term" value="P:protein N-linked glycosylation"/>
    <property type="evidence" value="ECO:0007669"/>
    <property type="project" value="TreeGrafter"/>
</dbReference>
<keyword evidence="7 14" id="KW-0808">Transferase</keyword>
<keyword evidence="8 14" id="KW-0812">Transmembrane</keyword>
<evidence type="ECO:0000256" key="11">
    <source>
        <dbReference type="ARBA" id="ARBA00023136"/>
    </source>
</evidence>
<feature type="domain" description="ALG11 mannosyltransferase N-terminal" evidence="16">
    <location>
        <begin position="38"/>
        <end position="241"/>
    </location>
</feature>
<comment type="function">
    <text evidence="13">GDP-Man:Man(3)GlcNAc(2)-PP-Dol alpha-1,2-mannosyltransferase that operates in the biosynthetic pathway of dolichol-linked oligosaccharides, the glycan precursors employed in protein asparagine (N)-glycosylation. The assembly of dolichol-linked oligosaccharides begins on the cytosolic side of the endoplasmic reticulum membrane and finishes in its lumen. The sequential addition of sugars to dolichol pyrophosphate produces dolichol-linked oligosaccharides containing fourteen sugars, including two GlcNAcs, nine mannoses and three glucoses. Once assembled, the oligosaccharide is transferred from the lipid to nascent proteins by oligosaccharyltransferases. Catalyzes, on the cytoplasmic face of the endoplasmic reticulum, the addition of the fourth and fifth mannose residues to the dolichol-linked oligosaccharide chain, to produce Man(5)GlcNAc(2)-PP-dolichol core oligosaccharide. Man(5)GlcNAc(2)-PP-dolichol is a substrate for ALG3, the following enzyme in the biosynthetic pathway.</text>
</comment>
<evidence type="ECO:0000256" key="4">
    <source>
        <dbReference type="ARBA" id="ARBA00012645"/>
    </source>
</evidence>
<evidence type="ECO:0000256" key="7">
    <source>
        <dbReference type="ARBA" id="ARBA00022679"/>
    </source>
</evidence>
<organism evidence="17 18">
    <name type="scientific">Mesorhabditis spiculigera</name>
    <dbReference type="NCBI Taxonomy" id="96644"/>
    <lineage>
        <taxon>Eukaryota</taxon>
        <taxon>Metazoa</taxon>
        <taxon>Ecdysozoa</taxon>
        <taxon>Nematoda</taxon>
        <taxon>Chromadorea</taxon>
        <taxon>Rhabditida</taxon>
        <taxon>Rhabditina</taxon>
        <taxon>Rhabditomorpha</taxon>
        <taxon>Rhabditoidea</taxon>
        <taxon>Rhabditidae</taxon>
        <taxon>Mesorhabditinae</taxon>
        <taxon>Mesorhabditis</taxon>
    </lineage>
</organism>
<dbReference type="InterPro" id="IPR001296">
    <property type="entry name" value="Glyco_trans_1"/>
</dbReference>
<comment type="pathway">
    <text evidence="2 14">Protein modification; protein glycosylation.</text>
</comment>
<dbReference type="InterPro" id="IPR038013">
    <property type="entry name" value="ALG11"/>
</dbReference>
<dbReference type="CDD" id="cd03806">
    <property type="entry name" value="GT4_ALG11-like"/>
    <property type="match status" value="1"/>
</dbReference>
<accession>A0AA36FW24</accession>
<feature type="domain" description="Glycosyl transferase family 1" evidence="15">
    <location>
        <begin position="265"/>
        <end position="439"/>
    </location>
</feature>
<reference evidence="17" key="1">
    <citation type="submission" date="2023-06" db="EMBL/GenBank/DDBJ databases">
        <authorList>
            <person name="Delattre M."/>
        </authorList>
    </citation>
    <scope>NUCLEOTIDE SEQUENCE</scope>
    <source>
        <strain evidence="17">AF72</strain>
    </source>
</reference>
<evidence type="ECO:0000259" key="15">
    <source>
        <dbReference type="Pfam" id="PF00534"/>
    </source>
</evidence>
<keyword evidence="10 14" id="KW-1133">Transmembrane helix</keyword>
<feature type="non-terminal residue" evidence="17">
    <location>
        <position position="462"/>
    </location>
</feature>
<dbReference type="EC" id="2.4.1.131" evidence="4 14"/>
<protein>
    <recommendedName>
        <fullName evidence="5 14">GDP-Man:Man(3)GlcNAc(2)-PP-Dol alpha-1,2-mannosyltransferase</fullName>
        <ecNumber evidence="4 14">2.4.1.131</ecNumber>
    </recommendedName>
</protein>
<evidence type="ECO:0000313" key="18">
    <source>
        <dbReference type="Proteomes" id="UP001177023"/>
    </source>
</evidence>
<dbReference type="PANTHER" id="PTHR45919:SF1">
    <property type="entry name" value="GDP-MAN:MAN(3)GLCNAC(2)-PP-DOL ALPHA-1,2-MANNOSYLTRANSFERASE"/>
    <property type="match status" value="1"/>
</dbReference>
<evidence type="ECO:0000256" key="8">
    <source>
        <dbReference type="ARBA" id="ARBA00022692"/>
    </source>
</evidence>
<keyword evidence="9 14" id="KW-0256">Endoplasmic reticulum</keyword>
<sequence length="462" mass="52385">MWDSLVHYLFLPLLPVAFIAFIIHQIRHIFANRRVPKSVAFFHPYCNAGGGGERVLWAAVRSVRAEHPDLTCYIYSGDTNATKESILWKAHTFFGIELDGKKLEVVFLKSRRVVEPQLYPVLTLLLQTLAGGVLAFEALWKLTPEIMVDSMGYPMSTFVFKLFGATKTGAYIHYPTISTDMIDVVARRQAAFNNANTNTVFSNLKLVYYYLFAAFYRFLGLFVDVIMVNGTWTKGHITSIWHRQDVELVFPPVNTDKLRALENNAEELFNDEINIVSVGQIRPEKNHRLQIAALKQFLDGLDRERYPQKIRLSITGGCRNQDDQDRVDALKKYAEELGLTKSVDWQLNVKSDELERLLQNSLINLHTMRNEHFGIAVVEGLASGSIMVAHNSGGPAMDIVVPEGEVGFLADTCEEYVARMNEILALDGEVRDNIRRKARVHVNKFSEAQFDHSWSAAFAKLV</sequence>